<dbReference type="InterPro" id="IPR017853">
    <property type="entry name" value="GH"/>
</dbReference>
<dbReference type="SUPFAM" id="SSF51011">
    <property type="entry name" value="Glycosyl hydrolase domain"/>
    <property type="match status" value="1"/>
</dbReference>
<reference evidence="4" key="1">
    <citation type="submission" date="2022-11" db="EMBL/GenBank/DDBJ databases">
        <title>WGS of Natronobacillus azotifigens 24KS-1, an anaerobic diazotrophic haloalkaliphile from soda-rich habitats.</title>
        <authorList>
            <person name="Sorokin D.Y."/>
            <person name="Merkel A.Y."/>
        </authorList>
    </citation>
    <scope>NUCLEOTIDE SEQUENCE</scope>
    <source>
        <strain evidence="4">24KS-1</strain>
    </source>
</reference>
<proteinExistence type="predicted"/>
<dbReference type="AlphaFoldDB" id="A0A9J6RAH4"/>
<dbReference type="InterPro" id="IPR013780">
    <property type="entry name" value="Glyco_hydro_b"/>
</dbReference>
<dbReference type="Gene3D" id="3.20.20.80">
    <property type="entry name" value="Glycosidases"/>
    <property type="match status" value="1"/>
</dbReference>
<gene>
    <name evidence="4" type="ORF">OWO01_03660</name>
</gene>
<dbReference type="Proteomes" id="UP001084197">
    <property type="component" value="Unassembled WGS sequence"/>
</dbReference>
<keyword evidence="2" id="KW-1133">Transmembrane helix</keyword>
<dbReference type="GO" id="GO:0005975">
    <property type="term" value="P:carbohydrate metabolic process"/>
    <property type="evidence" value="ECO:0007669"/>
    <property type="project" value="InterPro"/>
</dbReference>
<dbReference type="RefSeq" id="WP_268779074.1">
    <property type="nucleotide sequence ID" value="NZ_JAPRAT010000004.1"/>
</dbReference>
<sequence length="697" mass="78099">MPSKRKTNRIFAISMIIILLLSMLSSEFPTRTANAETNNVTEESRANNGLDEFKGEADIGVYAEVNRELHYDQHALLDVEITNNSDLEISRIEADVRELGGSDTLSISPELNRVTLSVRSDIEPGEKNIPIKVVDETGGYYITEATATVIEREKLDDEKDWDEAIIYFMLTDRFADGNPDNNDPYGLNYDQYDDNPRGTYQGGDFKGVTDNLDYLDELGINTIWITPIVENVAYDVSFGSNDGSYFSYHGYWAKNFEELNPHLGTLDEFHELIDQAAEHNIDIMVDVVLNHAGYGLKSTNEIEDPPAGYPTSEDRDRFAGMVRERSGAGDLKMELSGLPDFKTEEAGVREQIVDWQTAWLEKSTTENGNAITSYRVDTVKHVDDVTWQHFKNELVSIDPNFKLIGESWGVNYQDDMGYHHTGTMDSLLDFGFKDHARHFVTGSLEQANQDLIERNKTMTNNATLGQFLGSHDEEGFLSHLVDGDEGKLKLAASLQITAKGQPVIYYGEELGQSGADNWPVYDNRYDFGWDLIDGNDILTHYQAVIQFRNDYSELLSRGDRTTIAGSNNDQWLVVERSYQDDSVYLGFNVAEQSQEITLAVSEADVVVTDHYSGETYEAIEQATESDERHYHVTLTAPTLAEGGTFLLSAENGTILSTEVEVQDEIPEDDNSRLNFGLVGALILLACAGLALSRRNRP</sequence>
<dbReference type="InterPro" id="IPR006047">
    <property type="entry name" value="GH13_cat_dom"/>
</dbReference>
<dbReference type="EMBL" id="JAPRAT010000004">
    <property type="protein sequence ID" value="MCZ0702308.1"/>
    <property type="molecule type" value="Genomic_DNA"/>
</dbReference>
<dbReference type="PANTHER" id="PTHR10357">
    <property type="entry name" value="ALPHA-AMYLASE FAMILY MEMBER"/>
    <property type="match status" value="1"/>
</dbReference>
<organism evidence="4 5">
    <name type="scientific">Natronobacillus azotifigens</name>
    <dbReference type="NCBI Taxonomy" id="472978"/>
    <lineage>
        <taxon>Bacteria</taxon>
        <taxon>Bacillati</taxon>
        <taxon>Bacillota</taxon>
        <taxon>Bacilli</taxon>
        <taxon>Bacillales</taxon>
        <taxon>Bacillaceae</taxon>
        <taxon>Natronobacillus</taxon>
    </lineage>
</organism>
<dbReference type="SMART" id="SM00642">
    <property type="entry name" value="Aamy"/>
    <property type="match status" value="1"/>
</dbReference>
<evidence type="ECO:0000313" key="4">
    <source>
        <dbReference type="EMBL" id="MCZ0702308.1"/>
    </source>
</evidence>
<evidence type="ECO:0000256" key="1">
    <source>
        <dbReference type="ARBA" id="ARBA00023295"/>
    </source>
</evidence>
<dbReference type="InterPro" id="IPR045857">
    <property type="entry name" value="O16G_dom_2"/>
</dbReference>
<keyword evidence="5" id="KW-1185">Reference proteome</keyword>
<evidence type="ECO:0000313" key="5">
    <source>
        <dbReference type="Proteomes" id="UP001084197"/>
    </source>
</evidence>
<dbReference type="Pfam" id="PF00128">
    <property type="entry name" value="Alpha-amylase"/>
    <property type="match status" value="1"/>
</dbReference>
<accession>A0A9J6RAH4</accession>
<dbReference type="Gene3D" id="3.90.400.10">
    <property type="entry name" value="Oligo-1,6-glucosidase, Domain 2"/>
    <property type="match status" value="1"/>
</dbReference>
<dbReference type="GO" id="GO:0016798">
    <property type="term" value="F:hydrolase activity, acting on glycosyl bonds"/>
    <property type="evidence" value="ECO:0007669"/>
    <property type="project" value="UniProtKB-KW"/>
</dbReference>
<keyword evidence="2" id="KW-0472">Membrane</keyword>
<comment type="caution">
    <text evidence="4">The sequence shown here is derived from an EMBL/GenBank/DDBJ whole genome shotgun (WGS) entry which is preliminary data.</text>
</comment>
<keyword evidence="1" id="KW-0326">Glycosidase</keyword>
<feature type="domain" description="Glycosyl hydrolase family 13 catalytic" evidence="3">
    <location>
        <begin position="168"/>
        <end position="548"/>
    </location>
</feature>
<protein>
    <submittedName>
        <fullName evidence="4">Alpha-amylase family glycosyl hydrolase</fullName>
    </submittedName>
</protein>
<evidence type="ECO:0000259" key="3">
    <source>
        <dbReference type="SMART" id="SM00642"/>
    </source>
</evidence>
<keyword evidence="4" id="KW-0378">Hydrolase</keyword>
<keyword evidence="2" id="KW-0812">Transmembrane</keyword>
<name>A0A9J6RAH4_9BACI</name>
<evidence type="ECO:0000256" key="2">
    <source>
        <dbReference type="SAM" id="Phobius"/>
    </source>
</evidence>
<dbReference type="Gene3D" id="2.60.40.1180">
    <property type="entry name" value="Golgi alpha-mannosidase II"/>
    <property type="match status" value="1"/>
</dbReference>
<dbReference type="SUPFAM" id="SSF51445">
    <property type="entry name" value="(Trans)glycosidases"/>
    <property type="match status" value="1"/>
</dbReference>
<dbReference type="PANTHER" id="PTHR10357:SF209">
    <property type="entry name" value="PERIPLASMIC ALPHA-AMYLASE"/>
    <property type="match status" value="1"/>
</dbReference>
<feature type="transmembrane region" description="Helical" evidence="2">
    <location>
        <begin position="673"/>
        <end position="691"/>
    </location>
</feature>